<feature type="region of interest" description="Disordered" evidence="1">
    <location>
        <begin position="35"/>
        <end position="87"/>
    </location>
</feature>
<dbReference type="InterPro" id="IPR036249">
    <property type="entry name" value="Thioredoxin-like_sf"/>
</dbReference>
<keyword evidence="2" id="KW-0732">Signal</keyword>
<dbReference type="InterPro" id="IPR002109">
    <property type="entry name" value="Glutaredoxin"/>
</dbReference>
<dbReference type="eggNOG" id="COG0695">
    <property type="taxonomic scope" value="Bacteria"/>
</dbReference>
<evidence type="ECO:0000313" key="6">
    <source>
        <dbReference type="Proteomes" id="UP000007073"/>
    </source>
</evidence>
<dbReference type="KEGG" id="gme:Gmet_2959"/>
<evidence type="ECO:0000256" key="2">
    <source>
        <dbReference type="SAM" id="SignalP"/>
    </source>
</evidence>
<evidence type="ECO:0000259" key="3">
    <source>
        <dbReference type="Pfam" id="PF00462"/>
    </source>
</evidence>
<evidence type="ECO:0000259" key="4">
    <source>
        <dbReference type="Pfam" id="PF13511"/>
    </source>
</evidence>
<dbReference type="EMBL" id="CP000148">
    <property type="protein sequence ID" value="ABB33176.1"/>
    <property type="molecule type" value="Genomic_DNA"/>
</dbReference>
<feature type="domain" description="Glutaredoxin" evidence="3">
    <location>
        <begin position="94"/>
        <end position="148"/>
    </location>
</feature>
<organism evidence="5 6">
    <name type="scientific">Geobacter metallireducens (strain ATCC 53774 / DSM 7210 / GS-15)</name>
    <dbReference type="NCBI Taxonomy" id="269799"/>
    <lineage>
        <taxon>Bacteria</taxon>
        <taxon>Pseudomonadati</taxon>
        <taxon>Thermodesulfobacteriota</taxon>
        <taxon>Desulfuromonadia</taxon>
        <taxon>Geobacterales</taxon>
        <taxon>Geobacteraceae</taxon>
        <taxon>Geobacter</taxon>
    </lineage>
</organism>
<gene>
    <name evidence="5" type="ordered locus">Gmet_2959</name>
</gene>
<dbReference type="GO" id="GO:0045454">
    <property type="term" value="P:cell redox homeostasis"/>
    <property type="evidence" value="ECO:0007669"/>
    <property type="project" value="TreeGrafter"/>
</dbReference>
<dbReference type="Gene3D" id="3.40.30.10">
    <property type="entry name" value="Glutaredoxin"/>
    <property type="match status" value="1"/>
</dbReference>
<name>Q39RE8_GEOMG</name>
<feature type="domain" description="DUF4124" evidence="4">
    <location>
        <begin position="12"/>
        <end position="65"/>
    </location>
</feature>
<dbReference type="InterPro" id="IPR025392">
    <property type="entry name" value="DUF4124"/>
</dbReference>
<protein>
    <submittedName>
        <fullName evidence="5">NrdH-like redox domain protein, YruB family, DUF4124-containing</fullName>
    </submittedName>
</protein>
<sequence>MPTRTLLSILILHLSCSLAGAEMYQWVDGKGTVVITDTPPPPSKKRKKVKVYNDGDFAPAPPPQPTPAKRSAKGAAAAEAQPASPKKEHFTGTVEMYVTSWCGYCRRAESYLKSKGIPYVAYDIEKDSAARQRHRELGGNGVPLIIIGSNKMSGFSPETLEYYLNNGR</sequence>
<dbReference type="InterPro" id="IPR051548">
    <property type="entry name" value="Grx-like_ET"/>
</dbReference>
<dbReference type="AlphaFoldDB" id="Q39RE8"/>
<dbReference type="HOGENOM" id="CLU_143563_0_0_7"/>
<dbReference type="Pfam" id="PF00462">
    <property type="entry name" value="Glutaredoxin"/>
    <property type="match status" value="1"/>
</dbReference>
<keyword evidence="6" id="KW-1185">Reference proteome</keyword>
<dbReference type="PROSITE" id="PS51354">
    <property type="entry name" value="GLUTAREDOXIN_2"/>
    <property type="match status" value="1"/>
</dbReference>
<dbReference type="CDD" id="cd02976">
    <property type="entry name" value="NrdH"/>
    <property type="match status" value="1"/>
</dbReference>
<evidence type="ECO:0000256" key="1">
    <source>
        <dbReference type="SAM" id="MobiDB-lite"/>
    </source>
</evidence>
<accession>Q39RE8</accession>
<dbReference type="RefSeq" id="WP_004512894.1">
    <property type="nucleotide sequence ID" value="NC_007517.1"/>
</dbReference>
<feature type="chain" id="PRO_5004223290" evidence="2">
    <location>
        <begin position="22"/>
        <end position="168"/>
    </location>
</feature>
<evidence type="ECO:0000313" key="5">
    <source>
        <dbReference type="EMBL" id="ABB33176.1"/>
    </source>
</evidence>
<reference evidence="5 6" key="1">
    <citation type="submission" date="2005-10" db="EMBL/GenBank/DDBJ databases">
        <title>Complete sequence of Geobacter metallireducens GS-15.</title>
        <authorList>
            <consortium name="US DOE Joint Genome Institute"/>
            <person name="Copeland A."/>
            <person name="Lucas S."/>
            <person name="Lapidus A."/>
            <person name="Barry K."/>
            <person name="Detter J.C."/>
            <person name="Glavina T."/>
            <person name="Hammon N."/>
            <person name="Israni S."/>
            <person name="Pitluck S."/>
            <person name="Di Bartolo G."/>
            <person name="Chain P."/>
            <person name="Schmutz J."/>
            <person name="Larimer F."/>
            <person name="Land M."/>
            <person name="Kyrpides N."/>
            <person name="Ivanova N."/>
            <person name="Richardson P."/>
        </authorList>
    </citation>
    <scope>NUCLEOTIDE SEQUENCE [LARGE SCALE GENOMIC DNA]</scope>
    <source>
        <strain evidence="6">ATCC 53774 / DSM 7210 / GS-15</strain>
    </source>
</reference>
<dbReference type="GO" id="GO:0009055">
    <property type="term" value="F:electron transfer activity"/>
    <property type="evidence" value="ECO:0007669"/>
    <property type="project" value="TreeGrafter"/>
</dbReference>
<feature type="compositionally biased region" description="Low complexity" evidence="1">
    <location>
        <begin position="67"/>
        <end position="84"/>
    </location>
</feature>
<dbReference type="PANTHER" id="PTHR34386">
    <property type="entry name" value="GLUTAREDOXIN"/>
    <property type="match status" value="1"/>
</dbReference>
<feature type="signal peptide" evidence="2">
    <location>
        <begin position="1"/>
        <end position="21"/>
    </location>
</feature>
<dbReference type="PANTHER" id="PTHR34386:SF1">
    <property type="entry name" value="GLUTAREDOXIN-LIKE PROTEIN NRDH"/>
    <property type="match status" value="1"/>
</dbReference>
<dbReference type="SUPFAM" id="SSF52833">
    <property type="entry name" value="Thioredoxin-like"/>
    <property type="match status" value="1"/>
</dbReference>
<dbReference type="Proteomes" id="UP000007073">
    <property type="component" value="Chromosome"/>
</dbReference>
<proteinExistence type="predicted"/>
<reference evidence="5 6" key="2">
    <citation type="journal article" date="2009" name="BMC Microbiol.">
        <title>The genome sequence of Geobacter metallireducens: features of metabolism, physiology and regulation common and dissimilar to Geobacter sulfurreducens.</title>
        <authorList>
            <person name="Aklujkar M."/>
            <person name="Krushkal J."/>
            <person name="DiBartolo G."/>
            <person name="Lapidus A."/>
            <person name="Land M.L."/>
            <person name="Lovley D.R."/>
        </authorList>
    </citation>
    <scope>NUCLEOTIDE SEQUENCE [LARGE SCALE GENOMIC DNA]</scope>
    <source>
        <strain evidence="6">ATCC 53774 / DSM 7210 / GS-15</strain>
    </source>
</reference>
<dbReference type="STRING" id="269799.Gmet_2959"/>
<dbReference type="Pfam" id="PF13511">
    <property type="entry name" value="DUF4124"/>
    <property type="match status" value="1"/>
</dbReference>